<dbReference type="Proteomes" id="UP000247483">
    <property type="component" value="Unassembled WGS sequence"/>
</dbReference>
<reference evidence="1 2" key="1">
    <citation type="submission" date="2018-05" db="EMBL/GenBank/DDBJ databases">
        <title>Reference genomes for bee gut microbiota database.</title>
        <authorList>
            <person name="Ellegaard K.M."/>
        </authorList>
    </citation>
    <scope>NUCLEOTIDE SEQUENCE [LARGE SCALE GENOMIC DNA]</scope>
    <source>
        <strain evidence="1 2">ESL0177</strain>
    </source>
</reference>
<organism evidence="1 2">
    <name type="scientific">Gilliamella apicola</name>
    <dbReference type="NCBI Taxonomy" id="1196095"/>
    <lineage>
        <taxon>Bacteria</taxon>
        <taxon>Pseudomonadati</taxon>
        <taxon>Pseudomonadota</taxon>
        <taxon>Gammaproteobacteria</taxon>
        <taxon>Orbales</taxon>
        <taxon>Orbaceae</taxon>
        <taxon>Gilliamella</taxon>
    </lineage>
</organism>
<evidence type="ECO:0000313" key="1">
    <source>
        <dbReference type="EMBL" id="PXZ03948.1"/>
    </source>
</evidence>
<proteinExistence type="predicted"/>
<protein>
    <submittedName>
        <fullName evidence="1">Uncharacterized protein</fullName>
    </submittedName>
</protein>
<dbReference type="EMBL" id="QGLP01000005">
    <property type="protein sequence ID" value="PXZ03948.1"/>
    <property type="molecule type" value="Genomic_DNA"/>
</dbReference>
<gene>
    <name evidence="1" type="ORF">DKK79_06085</name>
</gene>
<comment type="caution">
    <text evidence="1">The sequence shown here is derived from an EMBL/GenBank/DDBJ whole genome shotgun (WGS) entry which is preliminary data.</text>
</comment>
<dbReference type="AlphaFoldDB" id="A0A2V4EH31"/>
<evidence type="ECO:0000313" key="2">
    <source>
        <dbReference type="Proteomes" id="UP000247483"/>
    </source>
</evidence>
<accession>A0A2V4EH31</accession>
<name>A0A2V4EH31_9GAMM</name>
<sequence length="166" mass="18965">MGKNNMLNDKIIFWWDNSSFLPTGGKLVNHPNSKKIFGFGAREIADWLRVDIQYSINSVNIWINNLTDLANSRAPDGMFGVGNAHWVLITGDYVFIGTEYVEEQQVLLTREQLLYILEQYKAFLEGNYEDPNNPPAPIDVEFIAEGQEAVDLYNSLEGSHQVFYLE</sequence>